<dbReference type="Pfam" id="PF04041">
    <property type="entry name" value="Glyco_hydro_130"/>
    <property type="match status" value="1"/>
</dbReference>
<proteinExistence type="inferred from homology"/>
<keyword evidence="1" id="KW-0328">Glycosyltransferase</keyword>
<comment type="similarity">
    <text evidence="3">Belongs to the glycosyl hydrolase 130 family.</text>
</comment>
<evidence type="ECO:0000313" key="4">
    <source>
        <dbReference type="EMBL" id="KKR03970.1"/>
    </source>
</evidence>
<dbReference type="PANTHER" id="PTHR34106">
    <property type="entry name" value="GLYCOSIDASE"/>
    <property type="match status" value="1"/>
</dbReference>
<gene>
    <name evidence="4" type="ORF">UT30_C0015G0006</name>
</gene>
<evidence type="ECO:0000256" key="2">
    <source>
        <dbReference type="ARBA" id="ARBA00022679"/>
    </source>
</evidence>
<evidence type="ECO:0000256" key="3">
    <source>
        <dbReference type="ARBA" id="ARBA00024356"/>
    </source>
</evidence>
<name>A0A0G0Q0N6_9BACT</name>
<reference evidence="4 5" key="1">
    <citation type="journal article" date="2015" name="Nature">
        <title>rRNA introns, odd ribosomes, and small enigmatic genomes across a large radiation of phyla.</title>
        <authorList>
            <person name="Brown C.T."/>
            <person name="Hug L.A."/>
            <person name="Thomas B.C."/>
            <person name="Sharon I."/>
            <person name="Castelle C.J."/>
            <person name="Singh A."/>
            <person name="Wilkins M.J."/>
            <person name="Williams K.H."/>
            <person name="Banfield J.F."/>
        </authorList>
    </citation>
    <scope>NUCLEOTIDE SEQUENCE [LARGE SCALE GENOMIC DNA]</scope>
</reference>
<dbReference type="PANTHER" id="PTHR34106:SF1">
    <property type="entry name" value="1,4-BETA-MANNOSYL-N-ACETYLGLUCOSAMINE PHOSPHORYLASE"/>
    <property type="match status" value="1"/>
</dbReference>
<dbReference type="PIRSF" id="PIRSF016202">
    <property type="entry name" value="PH1107"/>
    <property type="match status" value="1"/>
</dbReference>
<accession>A0A0G0Q0N6</accession>
<dbReference type="EMBL" id="LBWG01000015">
    <property type="protein sequence ID" value="KKR03970.1"/>
    <property type="molecule type" value="Genomic_DNA"/>
</dbReference>
<protein>
    <submittedName>
        <fullName evidence="4">Glycosidase related protein</fullName>
    </submittedName>
</protein>
<dbReference type="InterPro" id="IPR007184">
    <property type="entry name" value="Mannoside_phosphorylase"/>
</dbReference>
<dbReference type="GO" id="GO:0016798">
    <property type="term" value="F:hydrolase activity, acting on glycosyl bonds"/>
    <property type="evidence" value="ECO:0007669"/>
    <property type="project" value="UniProtKB-KW"/>
</dbReference>
<keyword evidence="4" id="KW-0326">Glycosidase</keyword>
<dbReference type="Proteomes" id="UP000033935">
    <property type="component" value="Unassembled WGS sequence"/>
</dbReference>
<dbReference type="GO" id="GO:0016757">
    <property type="term" value="F:glycosyltransferase activity"/>
    <property type="evidence" value="ECO:0007669"/>
    <property type="project" value="UniProtKB-KW"/>
</dbReference>
<organism evidence="4 5">
    <name type="scientific">Candidatus Uhrbacteria bacterium GW2011_GWF2_39_13</name>
    <dbReference type="NCBI Taxonomy" id="1618995"/>
    <lineage>
        <taxon>Bacteria</taxon>
        <taxon>Candidatus Uhriibacteriota</taxon>
    </lineage>
</organism>
<keyword evidence="2" id="KW-0808">Transferase</keyword>
<dbReference type="CDD" id="cd08993">
    <property type="entry name" value="GH130"/>
    <property type="match status" value="1"/>
</dbReference>
<evidence type="ECO:0000256" key="1">
    <source>
        <dbReference type="ARBA" id="ARBA00022676"/>
    </source>
</evidence>
<dbReference type="AlphaFoldDB" id="A0A0G0Q0N6"/>
<keyword evidence="4" id="KW-0378">Hydrolase</keyword>
<dbReference type="InterPro" id="IPR023296">
    <property type="entry name" value="Glyco_hydro_beta-prop_sf"/>
</dbReference>
<evidence type="ECO:0000313" key="5">
    <source>
        <dbReference type="Proteomes" id="UP000033935"/>
    </source>
</evidence>
<dbReference type="Gene3D" id="2.115.10.20">
    <property type="entry name" value="Glycosyl hydrolase domain, family 43"/>
    <property type="match status" value="1"/>
</dbReference>
<sequence>MKEARNILKRYQGNPVMKPEDFHGIARIFNPSPVKFKSQTVLLVSVRNFYSETNYGETRVAVSDDGINFKLGEKPFINLESSEIPFSEFKNPIDNRCTMIDGVFYIVTPVGHSVFSEPFGILGKTSDFKKYELIDIISLPQNRGTSLFPEKIKGKYYRLDRPGAGNNSKGTIWISSSPDMIHWGCYRPLLSPGYRYWNNNKIGPTPPIKTDKGWLVIIHGVHIPASGPKYYIGAIMLDLQNPEKIIGKTNSYLLAPDEEYERHGACDNVVFPCGAIADYEDDVLRLYYGGADNCVCLAEGSLKEIVDACLNGY</sequence>
<dbReference type="SUPFAM" id="SSF75005">
    <property type="entry name" value="Arabinanase/levansucrase/invertase"/>
    <property type="match status" value="1"/>
</dbReference>
<comment type="caution">
    <text evidence="4">The sequence shown here is derived from an EMBL/GenBank/DDBJ whole genome shotgun (WGS) entry which is preliminary data.</text>
</comment>